<keyword evidence="4" id="KW-0548">Nucleotidyltransferase</keyword>
<comment type="similarity">
    <text evidence="9">Belongs to the MntA antitoxin family.</text>
</comment>
<organism evidence="11 12">
    <name type="scientific">Candidatus Saganbacteria bacterium</name>
    <dbReference type="NCBI Taxonomy" id="2575572"/>
    <lineage>
        <taxon>Bacteria</taxon>
        <taxon>Bacillati</taxon>
        <taxon>Saganbacteria</taxon>
    </lineage>
</organism>
<keyword evidence="5" id="KW-0479">Metal-binding</keyword>
<evidence type="ECO:0000259" key="10">
    <source>
        <dbReference type="Pfam" id="PF01909"/>
    </source>
</evidence>
<keyword evidence="6" id="KW-0547">Nucleotide-binding</keyword>
<evidence type="ECO:0000256" key="4">
    <source>
        <dbReference type="ARBA" id="ARBA00022695"/>
    </source>
</evidence>
<dbReference type="InterPro" id="IPR002934">
    <property type="entry name" value="Polymerase_NTP_transf_dom"/>
</dbReference>
<evidence type="ECO:0000256" key="5">
    <source>
        <dbReference type="ARBA" id="ARBA00022723"/>
    </source>
</evidence>
<dbReference type="InterPro" id="IPR043519">
    <property type="entry name" value="NT_sf"/>
</dbReference>
<sequence>MNSKLIIKHLKEQKNNIKNTYQANILGLFGSFARREQKSGSDIDILVEFDQGADLFNFISLSNYLEKILGKKIDLVSYPFLRPEIKSSVMKDLKKI</sequence>
<evidence type="ECO:0000313" key="12">
    <source>
        <dbReference type="Proteomes" id="UP000488506"/>
    </source>
</evidence>
<name>A0A833L230_UNCSA</name>
<dbReference type="Gene3D" id="3.30.460.10">
    <property type="entry name" value="Beta Polymerase, domain 2"/>
    <property type="match status" value="1"/>
</dbReference>
<dbReference type="SUPFAM" id="SSF81301">
    <property type="entry name" value="Nucleotidyltransferase"/>
    <property type="match status" value="1"/>
</dbReference>
<gene>
    <name evidence="11" type="ORF">FD145_415</name>
</gene>
<protein>
    <submittedName>
        <fullName evidence="11">Putative nucleotidyltransferase</fullName>
    </submittedName>
</protein>
<proteinExistence type="inferred from homology"/>
<dbReference type="GO" id="GO:0016779">
    <property type="term" value="F:nucleotidyltransferase activity"/>
    <property type="evidence" value="ECO:0007669"/>
    <property type="project" value="UniProtKB-KW"/>
</dbReference>
<evidence type="ECO:0000256" key="2">
    <source>
        <dbReference type="ARBA" id="ARBA00022649"/>
    </source>
</evidence>
<keyword evidence="7" id="KW-0067">ATP-binding</keyword>
<dbReference type="Pfam" id="PF01909">
    <property type="entry name" value="NTP_transf_2"/>
    <property type="match status" value="1"/>
</dbReference>
<dbReference type="CDD" id="cd05403">
    <property type="entry name" value="NT_KNTase_like"/>
    <property type="match status" value="1"/>
</dbReference>
<dbReference type="GO" id="GO:0005524">
    <property type="term" value="F:ATP binding"/>
    <property type="evidence" value="ECO:0007669"/>
    <property type="project" value="UniProtKB-KW"/>
</dbReference>
<comment type="caution">
    <text evidence="11">The sequence shown here is derived from an EMBL/GenBank/DDBJ whole genome shotgun (WGS) entry which is preliminary data.</text>
</comment>
<reference evidence="11 12" key="1">
    <citation type="submission" date="2019-12" db="EMBL/GenBank/DDBJ databases">
        <authorList>
            <person name="Wolfe R."/>
            <person name="Danczak R."/>
            <person name="Wilkins M."/>
        </authorList>
    </citation>
    <scope>NUCLEOTIDE SEQUENCE [LARGE SCALE GENOMIC DNA]</scope>
    <source>
        <strain evidence="11">X2_MaxBin.013</strain>
    </source>
</reference>
<keyword evidence="2" id="KW-1277">Toxin-antitoxin system</keyword>
<evidence type="ECO:0000256" key="8">
    <source>
        <dbReference type="ARBA" id="ARBA00022842"/>
    </source>
</evidence>
<dbReference type="EMBL" id="WPAF01000004">
    <property type="protein sequence ID" value="KAF0134847.1"/>
    <property type="molecule type" value="Genomic_DNA"/>
</dbReference>
<dbReference type="InterPro" id="IPR052038">
    <property type="entry name" value="Type-VII_TA_antitoxin"/>
</dbReference>
<keyword evidence="8" id="KW-0460">Magnesium</keyword>
<comment type="cofactor">
    <cofactor evidence="1">
        <name>Mg(2+)</name>
        <dbReference type="ChEBI" id="CHEBI:18420"/>
    </cofactor>
</comment>
<dbReference type="PANTHER" id="PTHR33571:SF12">
    <property type="entry name" value="BSL3053 PROTEIN"/>
    <property type="match status" value="1"/>
</dbReference>
<accession>A0A833L230</accession>
<keyword evidence="3 11" id="KW-0808">Transferase</keyword>
<evidence type="ECO:0000256" key="9">
    <source>
        <dbReference type="ARBA" id="ARBA00038276"/>
    </source>
</evidence>
<dbReference type="AlphaFoldDB" id="A0A833L230"/>
<feature type="domain" description="Polymerase nucleotidyl transferase" evidence="10">
    <location>
        <begin position="26"/>
        <end position="95"/>
    </location>
</feature>
<dbReference type="PANTHER" id="PTHR33571">
    <property type="entry name" value="SSL8005 PROTEIN"/>
    <property type="match status" value="1"/>
</dbReference>
<evidence type="ECO:0000313" key="11">
    <source>
        <dbReference type="EMBL" id="KAF0134847.1"/>
    </source>
</evidence>
<evidence type="ECO:0000256" key="1">
    <source>
        <dbReference type="ARBA" id="ARBA00001946"/>
    </source>
</evidence>
<evidence type="ECO:0000256" key="7">
    <source>
        <dbReference type="ARBA" id="ARBA00022840"/>
    </source>
</evidence>
<evidence type="ECO:0000256" key="3">
    <source>
        <dbReference type="ARBA" id="ARBA00022679"/>
    </source>
</evidence>
<evidence type="ECO:0000256" key="6">
    <source>
        <dbReference type="ARBA" id="ARBA00022741"/>
    </source>
</evidence>
<dbReference type="GO" id="GO:0046872">
    <property type="term" value="F:metal ion binding"/>
    <property type="evidence" value="ECO:0007669"/>
    <property type="project" value="UniProtKB-KW"/>
</dbReference>
<dbReference type="Proteomes" id="UP000488506">
    <property type="component" value="Unassembled WGS sequence"/>
</dbReference>